<dbReference type="AlphaFoldDB" id="E1QMB5"/>
<dbReference type="STRING" id="644282.Deba_2804"/>
<dbReference type="Gene3D" id="3.90.1530.10">
    <property type="entry name" value="Conserved hypothetical protein from pyrococcus furiosus pfu- 392566-001, ParB domain"/>
    <property type="match status" value="1"/>
</dbReference>
<proteinExistence type="predicted"/>
<dbReference type="EMBL" id="CP002085">
    <property type="protein sequence ID" value="ADK86158.1"/>
    <property type="molecule type" value="Genomic_DNA"/>
</dbReference>
<accession>E1QMB5</accession>
<sequence length="122" mass="14115">MHFEQAFIGGLRPHPEHQRLFVPLSDDELTELARRMADGGRFQPLLITDDGLILAGVEHWLAATRLGWREISVIRAPRLRPVELRALMVAENIRSLDVRDEHLWRGMNNFFDMEPLRPPGGW</sequence>
<reference evidence="1 2" key="1">
    <citation type="journal article" date="2010" name="Stand. Genomic Sci.">
        <title>Complete genome sequence of Desulfarculus baarsii type strain (2st14).</title>
        <authorList>
            <person name="Sun H."/>
            <person name="Spring S."/>
            <person name="Lapidus A."/>
            <person name="Davenport K."/>
            <person name="Del Rio T.G."/>
            <person name="Tice H."/>
            <person name="Nolan M."/>
            <person name="Copeland A."/>
            <person name="Cheng J.F."/>
            <person name="Lucas S."/>
            <person name="Tapia R."/>
            <person name="Goodwin L."/>
            <person name="Pitluck S."/>
            <person name="Ivanova N."/>
            <person name="Pagani I."/>
            <person name="Mavromatis K."/>
            <person name="Ovchinnikova G."/>
            <person name="Pati A."/>
            <person name="Chen A."/>
            <person name="Palaniappan K."/>
            <person name="Hauser L."/>
            <person name="Chang Y.J."/>
            <person name="Jeffries C.D."/>
            <person name="Detter J.C."/>
            <person name="Han C."/>
            <person name="Rohde M."/>
            <person name="Brambilla E."/>
            <person name="Goker M."/>
            <person name="Woyke T."/>
            <person name="Bristow J."/>
            <person name="Eisen J.A."/>
            <person name="Markowitz V."/>
            <person name="Hugenholtz P."/>
            <person name="Kyrpides N.C."/>
            <person name="Klenk H.P."/>
            <person name="Land M."/>
        </authorList>
    </citation>
    <scope>NUCLEOTIDE SEQUENCE [LARGE SCALE GENOMIC DNA]</scope>
    <source>
        <strain evidence="2">ATCC 33931 / DSM 2075 / LMG 7858 / VKM B-1802 / 2st14</strain>
    </source>
</reference>
<keyword evidence="2" id="KW-1185">Reference proteome</keyword>
<evidence type="ECO:0000313" key="1">
    <source>
        <dbReference type="EMBL" id="ADK86158.1"/>
    </source>
</evidence>
<gene>
    <name evidence="1" type="ordered locus">Deba_2804</name>
</gene>
<organism evidence="1 2">
    <name type="scientific">Desulfarculus baarsii (strain ATCC 33931 / DSM 2075 / LMG 7858 / VKM B-1802 / 2st14)</name>
    <dbReference type="NCBI Taxonomy" id="644282"/>
    <lineage>
        <taxon>Bacteria</taxon>
        <taxon>Pseudomonadati</taxon>
        <taxon>Thermodesulfobacteriota</taxon>
        <taxon>Desulfarculia</taxon>
        <taxon>Desulfarculales</taxon>
        <taxon>Desulfarculaceae</taxon>
        <taxon>Desulfarculus</taxon>
    </lineage>
</organism>
<dbReference type="SUPFAM" id="SSF110849">
    <property type="entry name" value="ParB/Sulfiredoxin"/>
    <property type="match status" value="1"/>
</dbReference>
<name>E1QMB5_DESB2</name>
<dbReference type="InterPro" id="IPR036086">
    <property type="entry name" value="ParB/Sulfiredoxin_sf"/>
</dbReference>
<dbReference type="eggNOG" id="COG1475">
    <property type="taxonomic scope" value="Bacteria"/>
</dbReference>
<dbReference type="HOGENOM" id="CLU_2022983_0_0_7"/>
<evidence type="ECO:0000313" key="2">
    <source>
        <dbReference type="Proteomes" id="UP000009047"/>
    </source>
</evidence>
<protein>
    <recommendedName>
        <fullName evidence="3">ParB/Sulfiredoxin domain-containing protein</fullName>
    </recommendedName>
</protein>
<dbReference type="Proteomes" id="UP000009047">
    <property type="component" value="Chromosome"/>
</dbReference>
<dbReference type="KEGG" id="dbr:Deba_2804"/>
<evidence type="ECO:0008006" key="3">
    <source>
        <dbReference type="Google" id="ProtNLM"/>
    </source>
</evidence>